<protein>
    <recommendedName>
        <fullName evidence="3">histidine kinase</fullName>
        <ecNumber evidence="3">2.7.13.3</ecNumber>
    </recommendedName>
</protein>
<dbReference type="PANTHER" id="PTHR45453">
    <property type="entry name" value="PHOSPHATE REGULON SENSOR PROTEIN PHOR"/>
    <property type="match status" value="1"/>
</dbReference>
<dbReference type="Proteomes" id="UP000308181">
    <property type="component" value="Unassembled WGS sequence"/>
</dbReference>
<dbReference type="InterPro" id="IPR036890">
    <property type="entry name" value="HATPase_C_sf"/>
</dbReference>
<accession>A0A4U1BX59</accession>
<sequence length="431" mass="49583">MGNVSKLLNKPLKAFTLYALIILVCSIPVYFLVVDFIWQQELDEHNQIVKERIVENFKLIKTSDEELGKTLVLWNILQPGTKLIKVDENVIKKDSVYTITKASNYTNDAQKDRFRVLESYLKINKKNYFLSVETNVEEADETLLAIAIVTFIFFSLLVVGFVLLNKRISKKIWLPFQNTLEKLKNFDLSTHKSIEFIKTDIEEFEQLNQELSKLILKNISVFDQQKVFLENASHELQTPLAVLKSKIDSLLQSKNLSSDQLDLINQINVPLARASRINKNLLLLSKIENHQFEDKEVINFESVLTDSLTLLEDYIIDKQLSISQSFENNDQLLTNKVLIEVLVNNLLINSIKHTENGGKIVIELKNGILIVKNSGITPLNHEGMFNRFLINSNEPSNSGLGLAIVKEIANRYHWKIAYDFKNQMHQFSVVF</sequence>
<feature type="transmembrane region" description="Helical" evidence="10">
    <location>
        <begin position="12"/>
        <end position="33"/>
    </location>
</feature>
<evidence type="ECO:0000313" key="13">
    <source>
        <dbReference type="Proteomes" id="UP000308181"/>
    </source>
</evidence>
<evidence type="ECO:0000256" key="6">
    <source>
        <dbReference type="ARBA" id="ARBA00022692"/>
    </source>
</evidence>
<dbReference type="SUPFAM" id="SSF55874">
    <property type="entry name" value="ATPase domain of HSP90 chaperone/DNA topoisomerase II/histidine kinase"/>
    <property type="match status" value="1"/>
</dbReference>
<keyword evidence="4" id="KW-1003">Cell membrane</keyword>
<dbReference type="Pfam" id="PF00512">
    <property type="entry name" value="HisKA"/>
    <property type="match status" value="1"/>
</dbReference>
<feature type="domain" description="Histidine kinase" evidence="11">
    <location>
        <begin position="231"/>
        <end position="431"/>
    </location>
</feature>
<dbReference type="InterPro" id="IPR003594">
    <property type="entry name" value="HATPase_dom"/>
</dbReference>
<evidence type="ECO:0000256" key="7">
    <source>
        <dbReference type="ARBA" id="ARBA00022777"/>
    </source>
</evidence>
<evidence type="ECO:0000259" key="11">
    <source>
        <dbReference type="PROSITE" id="PS50109"/>
    </source>
</evidence>
<dbReference type="AlphaFoldDB" id="A0A4U1BX59"/>
<evidence type="ECO:0000256" key="8">
    <source>
        <dbReference type="ARBA" id="ARBA00022989"/>
    </source>
</evidence>
<dbReference type="SUPFAM" id="SSF47384">
    <property type="entry name" value="Homodimeric domain of signal transducing histidine kinase"/>
    <property type="match status" value="1"/>
</dbReference>
<dbReference type="InterPro" id="IPR036097">
    <property type="entry name" value="HisK_dim/P_sf"/>
</dbReference>
<organism evidence="12 13">
    <name type="scientific">Pedobacter cryophilus</name>
    <dbReference type="NCBI Taxonomy" id="2571271"/>
    <lineage>
        <taxon>Bacteria</taxon>
        <taxon>Pseudomonadati</taxon>
        <taxon>Bacteroidota</taxon>
        <taxon>Sphingobacteriia</taxon>
        <taxon>Sphingobacteriales</taxon>
        <taxon>Sphingobacteriaceae</taxon>
        <taxon>Pedobacter</taxon>
    </lineage>
</organism>
<keyword evidence="8 10" id="KW-1133">Transmembrane helix</keyword>
<dbReference type="PANTHER" id="PTHR45453:SF2">
    <property type="entry name" value="HISTIDINE KINASE"/>
    <property type="match status" value="1"/>
</dbReference>
<dbReference type="PROSITE" id="PS50109">
    <property type="entry name" value="HIS_KIN"/>
    <property type="match status" value="1"/>
</dbReference>
<dbReference type="CDD" id="cd00082">
    <property type="entry name" value="HisKA"/>
    <property type="match status" value="1"/>
</dbReference>
<dbReference type="InterPro" id="IPR003661">
    <property type="entry name" value="HisK_dim/P_dom"/>
</dbReference>
<dbReference type="GO" id="GO:0004721">
    <property type="term" value="F:phosphoprotein phosphatase activity"/>
    <property type="evidence" value="ECO:0007669"/>
    <property type="project" value="TreeGrafter"/>
</dbReference>
<evidence type="ECO:0000256" key="1">
    <source>
        <dbReference type="ARBA" id="ARBA00000085"/>
    </source>
</evidence>
<evidence type="ECO:0000256" key="10">
    <source>
        <dbReference type="SAM" id="Phobius"/>
    </source>
</evidence>
<dbReference type="SMART" id="SM00387">
    <property type="entry name" value="HATPase_c"/>
    <property type="match status" value="1"/>
</dbReference>
<dbReference type="InterPro" id="IPR005467">
    <property type="entry name" value="His_kinase_dom"/>
</dbReference>
<dbReference type="GO" id="GO:0000155">
    <property type="term" value="F:phosphorelay sensor kinase activity"/>
    <property type="evidence" value="ECO:0007669"/>
    <property type="project" value="InterPro"/>
</dbReference>
<proteinExistence type="predicted"/>
<dbReference type="Pfam" id="PF02518">
    <property type="entry name" value="HATPase_c"/>
    <property type="match status" value="1"/>
</dbReference>
<dbReference type="GO" id="GO:0005886">
    <property type="term" value="C:plasma membrane"/>
    <property type="evidence" value="ECO:0007669"/>
    <property type="project" value="UniProtKB-SubCell"/>
</dbReference>
<dbReference type="SMART" id="SM00388">
    <property type="entry name" value="HisKA"/>
    <property type="match status" value="1"/>
</dbReference>
<evidence type="ECO:0000256" key="4">
    <source>
        <dbReference type="ARBA" id="ARBA00022475"/>
    </source>
</evidence>
<keyword evidence="5" id="KW-0808">Transferase</keyword>
<dbReference type="EC" id="2.7.13.3" evidence="3"/>
<evidence type="ECO:0000313" key="12">
    <source>
        <dbReference type="EMBL" id="TKB97586.1"/>
    </source>
</evidence>
<feature type="transmembrane region" description="Helical" evidence="10">
    <location>
        <begin position="143"/>
        <end position="164"/>
    </location>
</feature>
<dbReference type="GO" id="GO:0016036">
    <property type="term" value="P:cellular response to phosphate starvation"/>
    <property type="evidence" value="ECO:0007669"/>
    <property type="project" value="TreeGrafter"/>
</dbReference>
<gene>
    <name evidence="12" type="ORF">FA046_09450</name>
</gene>
<keyword evidence="13" id="KW-1185">Reference proteome</keyword>
<keyword evidence="9 10" id="KW-0472">Membrane</keyword>
<dbReference type="InterPro" id="IPR050351">
    <property type="entry name" value="BphY/WalK/GraS-like"/>
</dbReference>
<reference evidence="12 13" key="1">
    <citation type="submission" date="2019-04" db="EMBL/GenBank/DDBJ databases">
        <title>Pedobacter sp. AR-3-17 sp. nov., isolated from Arctic soil.</title>
        <authorList>
            <person name="Dahal R.H."/>
            <person name="Kim D.-U."/>
        </authorList>
    </citation>
    <scope>NUCLEOTIDE SEQUENCE [LARGE SCALE GENOMIC DNA]</scope>
    <source>
        <strain evidence="12 13">AR-3-17</strain>
    </source>
</reference>
<keyword evidence="7 12" id="KW-0418">Kinase</keyword>
<keyword evidence="6 10" id="KW-0812">Transmembrane</keyword>
<dbReference type="Gene3D" id="3.30.565.10">
    <property type="entry name" value="Histidine kinase-like ATPase, C-terminal domain"/>
    <property type="match status" value="1"/>
</dbReference>
<evidence type="ECO:0000256" key="5">
    <source>
        <dbReference type="ARBA" id="ARBA00022679"/>
    </source>
</evidence>
<dbReference type="Gene3D" id="1.10.287.130">
    <property type="match status" value="1"/>
</dbReference>
<name>A0A4U1BX59_9SPHI</name>
<comment type="subcellular location">
    <subcellularLocation>
        <location evidence="2">Cell membrane</location>
        <topology evidence="2">Multi-pass membrane protein</topology>
    </subcellularLocation>
</comment>
<dbReference type="OrthoDB" id="1522504at2"/>
<evidence type="ECO:0000256" key="9">
    <source>
        <dbReference type="ARBA" id="ARBA00023136"/>
    </source>
</evidence>
<dbReference type="EMBL" id="SWBP01000003">
    <property type="protein sequence ID" value="TKB97586.1"/>
    <property type="molecule type" value="Genomic_DNA"/>
</dbReference>
<comment type="catalytic activity">
    <reaction evidence="1">
        <text>ATP + protein L-histidine = ADP + protein N-phospho-L-histidine.</text>
        <dbReference type="EC" id="2.7.13.3"/>
    </reaction>
</comment>
<evidence type="ECO:0000256" key="3">
    <source>
        <dbReference type="ARBA" id="ARBA00012438"/>
    </source>
</evidence>
<evidence type="ECO:0000256" key="2">
    <source>
        <dbReference type="ARBA" id="ARBA00004651"/>
    </source>
</evidence>
<comment type="caution">
    <text evidence="12">The sequence shown here is derived from an EMBL/GenBank/DDBJ whole genome shotgun (WGS) entry which is preliminary data.</text>
</comment>